<sequence>MTTDRERRAVAAVHGLALGDALGAPASEHRTIHDPFVRQSLRRGRAELDAELVLRPVVPFVLSALGTQSLVGTDDTELFAVAALAILEAGPSDASALFASWRRLMSVDGTWTGTAQRSALLNADEGLLPPQTGRDNPAFYDDTALPGALAAAVAREDPAEASALARTLAEITHDGVGVDAAGLFAAVVSRALRGEALARALDAELASSDLDDWLLDGIADARRILDEHATMFAAVPALVARFAPRTYSHPGTVTETLPLALALAERADGDHERAMPLAFSITRHQDSLPALVGALCGAVGSAVDAGPVDVVSGVTIPSVAGRSLRDLAASLLASSPAPRA</sequence>
<feature type="binding site" evidence="1">
    <location>
        <position position="73"/>
    </location>
    <ligand>
        <name>Mg(2+)</name>
        <dbReference type="ChEBI" id="CHEBI:18420"/>
        <label>1</label>
    </ligand>
</feature>
<feature type="binding site" evidence="1">
    <location>
        <position position="286"/>
    </location>
    <ligand>
        <name>Mg(2+)</name>
        <dbReference type="ChEBI" id="CHEBI:18420"/>
        <label>1</label>
    </ligand>
</feature>
<comment type="cofactor">
    <cofactor evidence="1">
        <name>Mg(2+)</name>
        <dbReference type="ChEBI" id="CHEBI:18420"/>
    </cofactor>
    <text evidence="1">Binds 2 magnesium ions per subunit.</text>
</comment>
<dbReference type="Pfam" id="PF03747">
    <property type="entry name" value="ADP_ribosyl_GH"/>
    <property type="match status" value="1"/>
</dbReference>
<organism evidence="2 3">
    <name type="scientific">Rathayibacter caricis DSM 15933</name>
    <dbReference type="NCBI Taxonomy" id="1328867"/>
    <lineage>
        <taxon>Bacteria</taxon>
        <taxon>Bacillati</taxon>
        <taxon>Actinomycetota</taxon>
        <taxon>Actinomycetes</taxon>
        <taxon>Micrococcales</taxon>
        <taxon>Microbacteriaceae</taxon>
        <taxon>Rathayibacter</taxon>
    </lineage>
</organism>
<gene>
    <name evidence="2" type="ORF">C1I63_05530</name>
</gene>
<name>A0A2T4US54_9MICO</name>
<feature type="binding site" evidence="1">
    <location>
        <position position="74"/>
    </location>
    <ligand>
        <name>Mg(2+)</name>
        <dbReference type="ChEBI" id="CHEBI:18420"/>
        <label>1</label>
    </ligand>
</feature>
<comment type="caution">
    <text evidence="2">The sequence shown here is derived from an EMBL/GenBank/DDBJ whole genome shotgun (WGS) entry which is preliminary data.</text>
</comment>
<dbReference type="InterPro" id="IPR036705">
    <property type="entry name" value="Ribosyl_crysJ1_sf"/>
</dbReference>
<dbReference type="AlphaFoldDB" id="A0A2T4US54"/>
<dbReference type="SUPFAM" id="SSF101478">
    <property type="entry name" value="ADP-ribosylglycohydrolase"/>
    <property type="match status" value="1"/>
</dbReference>
<reference evidence="2 3" key="1">
    <citation type="submission" date="2018-03" db="EMBL/GenBank/DDBJ databases">
        <title>Bacteriophage NCPPB3778 and a type I-E CRISPR drive the evolution of the US Biological Select Agent, Rathayibacter toxicus.</title>
        <authorList>
            <person name="Davis E.W.II."/>
            <person name="Tabima J.F."/>
            <person name="Weisberg A.J."/>
            <person name="Dantas Lopes L."/>
            <person name="Wiseman M.S."/>
            <person name="Wiseman M.S."/>
            <person name="Pupko T."/>
            <person name="Belcher M.S."/>
            <person name="Sechler A.J."/>
            <person name="Tancos M.A."/>
            <person name="Schroeder B.K."/>
            <person name="Murray T.D."/>
            <person name="Luster D.G."/>
            <person name="Schneider W.L."/>
            <person name="Rogers E."/>
            <person name="Andreote F.D."/>
            <person name="Grunwald N.J."/>
            <person name="Putnam M.L."/>
            <person name="Chang J.H."/>
        </authorList>
    </citation>
    <scope>NUCLEOTIDE SEQUENCE [LARGE SCALE GENOMIC DNA]</scope>
    <source>
        <strain evidence="2 3">DSM 15933</strain>
    </source>
</reference>
<evidence type="ECO:0000313" key="2">
    <source>
        <dbReference type="EMBL" id="PTL72362.1"/>
    </source>
</evidence>
<keyword evidence="3" id="KW-1185">Reference proteome</keyword>
<dbReference type="GO" id="GO:0046872">
    <property type="term" value="F:metal ion binding"/>
    <property type="evidence" value="ECO:0007669"/>
    <property type="project" value="UniProtKB-KW"/>
</dbReference>
<dbReference type="Proteomes" id="UP000241085">
    <property type="component" value="Unassembled WGS sequence"/>
</dbReference>
<keyword evidence="1" id="KW-0460">Magnesium</keyword>
<proteinExistence type="predicted"/>
<dbReference type="Gene3D" id="1.10.4080.10">
    <property type="entry name" value="ADP-ribosylation/Crystallin J1"/>
    <property type="match status" value="1"/>
</dbReference>
<evidence type="ECO:0000313" key="3">
    <source>
        <dbReference type="Proteomes" id="UP000241085"/>
    </source>
</evidence>
<dbReference type="InterPro" id="IPR005502">
    <property type="entry name" value="Ribosyl_crysJ1"/>
</dbReference>
<feature type="binding site" evidence="1">
    <location>
        <position position="75"/>
    </location>
    <ligand>
        <name>Mg(2+)</name>
        <dbReference type="ChEBI" id="CHEBI:18420"/>
        <label>1</label>
    </ligand>
</feature>
<dbReference type="RefSeq" id="WP_107574080.1">
    <property type="nucleotide sequence ID" value="NZ_PZPL01000001.1"/>
</dbReference>
<evidence type="ECO:0000256" key="1">
    <source>
        <dbReference type="PIRSR" id="PIRSR605502-1"/>
    </source>
</evidence>
<dbReference type="EMBL" id="PZPL01000001">
    <property type="protein sequence ID" value="PTL72362.1"/>
    <property type="molecule type" value="Genomic_DNA"/>
</dbReference>
<feature type="binding site" evidence="1">
    <location>
        <position position="287"/>
    </location>
    <ligand>
        <name>Mg(2+)</name>
        <dbReference type="ChEBI" id="CHEBI:18420"/>
        <label>1</label>
    </ligand>
</feature>
<protein>
    <recommendedName>
        <fullName evidence="4">ADP-ribosylglycohydrolase family protein</fullName>
    </recommendedName>
</protein>
<evidence type="ECO:0008006" key="4">
    <source>
        <dbReference type="Google" id="ProtNLM"/>
    </source>
</evidence>
<keyword evidence="1" id="KW-0479">Metal-binding</keyword>
<accession>A0A2T4US54</accession>